<evidence type="ECO:0000313" key="2">
    <source>
        <dbReference type="Proteomes" id="UP000242877"/>
    </source>
</evidence>
<organism evidence="1 2">
    <name type="scientific">Ascosphaera apis ARSEF 7405</name>
    <dbReference type="NCBI Taxonomy" id="392613"/>
    <lineage>
        <taxon>Eukaryota</taxon>
        <taxon>Fungi</taxon>
        <taxon>Dikarya</taxon>
        <taxon>Ascomycota</taxon>
        <taxon>Pezizomycotina</taxon>
        <taxon>Eurotiomycetes</taxon>
        <taxon>Eurotiomycetidae</taxon>
        <taxon>Onygenales</taxon>
        <taxon>Ascosphaeraceae</taxon>
        <taxon>Ascosphaera</taxon>
    </lineage>
</organism>
<reference evidence="1 2" key="1">
    <citation type="journal article" date="2016" name="Genome Biol. Evol.">
        <title>Divergent and convergent evolution of fungal pathogenicity.</title>
        <authorList>
            <person name="Shang Y."/>
            <person name="Xiao G."/>
            <person name="Zheng P."/>
            <person name="Cen K."/>
            <person name="Zhan S."/>
            <person name="Wang C."/>
        </authorList>
    </citation>
    <scope>NUCLEOTIDE SEQUENCE [LARGE SCALE GENOMIC DNA]</scope>
    <source>
        <strain evidence="1 2">ARSEF 7405</strain>
    </source>
</reference>
<gene>
    <name evidence="1" type="ORF">AAP_01827</name>
</gene>
<accession>A0A168AYK8</accession>
<comment type="caution">
    <text evidence="1">The sequence shown here is derived from an EMBL/GenBank/DDBJ whole genome shotgun (WGS) entry which is preliminary data.</text>
</comment>
<dbReference type="VEuPathDB" id="FungiDB:AAP_01827"/>
<dbReference type="Proteomes" id="UP000242877">
    <property type="component" value="Unassembled WGS sequence"/>
</dbReference>
<proteinExistence type="predicted"/>
<sequence length="137" mass="15976">MNAILSSDPVPLITDSQIYDILQHELTERTHPAWEMGTASLDTIMRETILTRGIPPYARYLPKDDLKFVHETLIEAYENFMKKDKRLTKTMNDARADLYDSMFGIRKTTGKNLQKEKNDFEVINAWFKTLQRHANAK</sequence>
<dbReference type="AlphaFoldDB" id="A0A168AYK8"/>
<keyword evidence="2" id="KW-1185">Reference proteome</keyword>
<protein>
    <submittedName>
        <fullName evidence="1">Uncharacterized protein</fullName>
    </submittedName>
</protein>
<evidence type="ECO:0000313" key="1">
    <source>
        <dbReference type="EMBL" id="KZZ94527.1"/>
    </source>
</evidence>
<name>A0A168AYK8_9EURO</name>
<dbReference type="EMBL" id="AZGZ01000006">
    <property type="protein sequence ID" value="KZZ94527.1"/>
    <property type="molecule type" value="Genomic_DNA"/>
</dbReference>